<dbReference type="Proteomes" id="UP001386955">
    <property type="component" value="Unassembled WGS sequence"/>
</dbReference>
<evidence type="ECO:0000313" key="2">
    <source>
        <dbReference type="Proteomes" id="UP001386955"/>
    </source>
</evidence>
<dbReference type="EMBL" id="JAYMYS010000003">
    <property type="protein sequence ID" value="KAK7400779.1"/>
    <property type="molecule type" value="Genomic_DNA"/>
</dbReference>
<comment type="caution">
    <text evidence="1">The sequence shown here is derived from an EMBL/GenBank/DDBJ whole genome shotgun (WGS) entry which is preliminary data.</text>
</comment>
<accession>A0AAN9XP47</accession>
<evidence type="ECO:0000313" key="1">
    <source>
        <dbReference type="EMBL" id="KAK7400779.1"/>
    </source>
</evidence>
<gene>
    <name evidence="1" type="ORF">VNO78_12086</name>
</gene>
<proteinExistence type="predicted"/>
<name>A0AAN9XP47_PSOTE</name>
<reference evidence="1 2" key="1">
    <citation type="submission" date="2024-01" db="EMBL/GenBank/DDBJ databases">
        <title>The genomes of 5 underutilized Papilionoideae crops provide insights into root nodulation and disease resistanc.</title>
        <authorList>
            <person name="Jiang F."/>
        </authorList>
    </citation>
    <scope>NUCLEOTIDE SEQUENCE [LARGE SCALE GENOMIC DNA]</scope>
    <source>
        <strain evidence="1">DUOXIRENSHENG_FW03</strain>
        <tissue evidence="1">Leaves</tissue>
    </source>
</reference>
<sequence>MKRKEGAHVREHGGVQRVLLQGLEGRFMWLTNRGDDGHMLVGIKPWMDDDIIGVLDNEAVSVFCSLARA</sequence>
<protein>
    <submittedName>
        <fullName evidence="1">Uncharacterized protein</fullName>
    </submittedName>
</protein>
<dbReference type="AlphaFoldDB" id="A0AAN9XP47"/>
<organism evidence="1 2">
    <name type="scientific">Psophocarpus tetragonolobus</name>
    <name type="common">Winged bean</name>
    <name type="synonym">Dolichos tetragonolobus</name>
    <dbReference type="NCBI Taxonomy" id="3891"/>
    <lineage>
        <taxon>Eukaryota</taxon>
        <taxon>Viridiplantae</taxon>
        <taxon>Streptophyta</taxon>
        <taxon>Embryophyta</taxon>
        <taxon>Tracheophyta</taxon>
        <taxon>Spermatophyta</taxon>
        <taxon>Magnoliopsida</taxon>
        <taxon>eudicotyledons</taxon>
        <taxon>Gunneridae</taxon>
        <taxon>Pentapetalae</taxon>
        <taxon>rosids</taxon>
        <taxon>fabids</taxon>
        <taxon>Fabales</taxon>
        <taxon>Fabaceae</taxon>
        <taxon>Papilionoideae</taxon>
        <taxon>50 kb inversion clade</taxon>
        <taxon>NPAAA clade</taxon>
        <taxon>indigoferoid/millettioid clade</taxon>
        <taxon>Phaseoleae</taxon>
        <taxon>Psophocarpus</taxon>
    </lineage>
</organism>
<keyword evidence="2" id="KW-1185">Reference proteome</keyword>